<dbReference type="Pfam" id="PF13896">
    <property type="entry name" value="Glyco_transf_49"/>
    <property type="match status" value="1"/>
</dbReference>
<evidence type="ECO:0000313" key="1">
    <source>
        <dbReference type="EMBL" id="CAL4066275.1"/>
    </source>
</evidence>
<proteinExistence type="predicted"/>
<accession>A0AAV2PXI6</accession>
<protein>
    <submittedName>
        <fullName evidence="1">Uncharacterized protein</fullName>
    </submittedName>
</protein>
<reference evidence="1 2" key="1">
    <citation type="submission" date="2024-05" db="EMBL/GenBank/DDBJ databases">
        <authorList>
            <person name="Wallberg A."/>
        </authorList>
    </citation>
    <scope>NUCLEOTIDE SEQUENCE [LARGE SCALE GENOMIC DNA]</scope>
</reference>
<organism evidence="1 2">
    <name type="scientific">Meganyctiphanes norvegica</name>
    <name type="common">Northern krill</name>
    <name type="synonym">Thysanopoda norvegica</name>
    <dbReference type="NCBI Taxonomy" id="48144"/>
    <lineage>
        <taxon>Eukaryota</taxon>
        <taxon>Metazoa</taxon>
        <taxon>Ecdysozoa</taxon>
        <taxon>Arthropoda</taxon>
        <taxon>Crustacea</taxon>
        <taxon>Multicrustacea</taxon>
        <taxon>Malacostraca</taxon>
        <taxon>Eumalacostraca</taxon>
        <taxon>Eucarida</taxon>
        <taxon>Euphausiacea</taxon>
        <taxon>Euphausiidae</taxon>
        <taxon>Meganyctiphanes</taxon>
    </lineage>
</organism>
<evidence type="ECO:0000313" key="2">
    <source>
        <dbReference type="Proteomes" id="UP001497623"/>
    </source>
</evidence>
<keyword evidence="2" id="KW-1185">Reference proteome</keyword>
<feature type="non-terminal residue" evidence="1">
    <location>
        <position position="265"/>
    </location>
</feature>
<dbReference type="PANTHER" id="PTHR47412">
    <property type="entry name" value="FI01434P-RELATED"/>
    <property type="match status" value="1"/>
</dbReference>
<name>A0AAV2PXI6_MEGNR</name>
<dbReference type="Proteomes" id="UP001497623">
    <property type="component" value="Unassembled WGS sequence"/>
</dbReference>
<dbReference type="PANTHER" id="PTHR47412:SF1">
    <property type="entry name" value="FI01434P-RELATED"/>
    <property type="match status" value="1"/>
</dbReference>
<gene>
    <name evidence="1" type="ORF">MNOR_LOCUS5522</name>
</gene>
<dbReference type="EMBL" id="CAXKWB010002149">
    <property type="protein sequence ID" value="CAL4066275.1"/>
    <property type="molecule type" value="Genomic_DNA"/>
</dbReference>
<comment type="caution">
    <text evidence="1">The sequence shown here is derived from an EMBL/GenBank/DDBJ whole genome shotgun (WGS) entry which is preliminary data.</text>
</comment>
<sequence length="265" mass="29728">MYAAMHLHGSRVVRRWKRWAWLAVGIILGAWLLLAAPCALLSCPTRDTADDFLATADDASKRDHEEAHKLCATLPFMPSNRQLEPTGSPQLGSGGPYQVVYEWIPRVSTYGINDSVTYTTHTTPELMHHVSELSQRWTGPISVAVYVPHTDYCLAAIKIARLRVCGPKQVRELVSWHLYWPQEAPPVQKWNLLVNEADLDCTEPETLVKGYRATRSLSYPVNVARNVARTAAPTWFVLPSDVELYPSAGLPENFLEMAHRVTKGI</sequence>
<dbReference type="AlphaFoldDB" id="A0AAV2PXI6"/>